<reference evidence="2 3" key="1">
    <citation type="submission" date="2020-08" db="EMBL/GenBank/DDBJ databases">
        <title>A Genomic Blueprint of the Chicken Gut Microbiome.</title>
        <authorList>
            <person name="Gilroy R."/>
            <person name="Ravi A."/>
            <person name="Getino M."/>
            <person name="Pursley I."/>
            <person name="Horton D.L."/>
            <person name="Alikhan N.-F."/>
            <person name="Baker D."/>
            <person name="Gharbi K."/>
            <person name="Hall N."/>
            <person name="Watson M."/>
            <person name="Adriaenssens E.M."/>
            <person name="Foster-Nyarko E."/>
            <person name="Jarju S."/>
            <person name="Secka A."/>
            <person name="Antonio M."/>
            <person name="Oren A."/>
            <person name="Chaudhuri R."/>
            <person name="La Ragione R.M."/>
            <person name="Hildebrand F."/>
            <person name="Pallen M.J."/>
        </authorList>
    </citation>
    <scope>NUCLEOTIDE SEQUENCE [LARGE SCALE GENOMIC DNA]</scope>
    <source>
        <strain evidence="2 3">Sa1BUA1</strain>
    </source>
</reference>
<sequence length="243" mass="25332">MRVVAHRGNSSAAPENTLAAIASAVACGAGGVEIDVRLTRDRVPVVIHDETLDRTTDGSGPVAAAPAAEVTALDAGSWFGERFVDERVPVLTDVLDMLAAAGDVELFLEVKGTWDADDVRRVTDAVVSRGLDDRVLAQSFSAATVAALATVAPGLRRGLLVKEAGDGVLELCRRLETSACNPHGALLRTRPEVTGRAQAAGLTVTPWTLNEPEDWAAARELGVDGIITDRPADLLAWAAAPAA</sequence>
<dbReference type="SUPFAM" id="SSF51695">
    <property type="entry name" value="PLC-like phosphodiesterases"/>
    <property type="match status" value="1"/>
</dbReference>
<comment type="caution">
    <text evidence="2">The sequence shown here is derived from an EMBL/GenBank/DDBJ whole genome shotgun (WGS) entry which is preliminary data.</text>
</comment>
<name>A0ABR8Z328_9MICO</name>
<organism evidence="2 3">
    <name type="scientific">Oceanitalea stevensii</name>
    <dbReference type="NCBI Taxonomy" id="2763072"/>
    <lineage>
        <taxon>Bacteria</taxon>
        <taxon>Bacillati</taxon>
        <taxon>Actinomycetota</taxon>
        <taxon>Actinomycetes</taxon>
        <taxon>Micrococcales</taxon>
        <taxon>Bogoriellaceae</taxon>
        <taxon>Georgenia</taxon>
    </lineage>
</organism>
<dbReference type="PROSITE" id="PS51257">
    <property type="entry name" value="PROKAR_LIPOPROTEIN"/>
    <property type="match status" value="1"/>
</dbReference>
<evidence type="ECO:0000313" key="3">
    <source>
        <dbReference type="Proteomes" id="UP000661894"/>
    </source>
</evidence>
<dbReference type="EMBL" id="JACSPO010000005">
    <property type="protein sequence ID" value="MBD8062726.1"/>
    <property type="molecule type" value="Genomic_DNA"/>
</dbReference>
<dbReference type="Pfam" id="PF03009">
    <property type="entry name" value="GDPD"/>
    <property type="match status" value="1"/>
</dbReference>
<dbReference type="InterPro" id="IPR017946">
    <property type="entry name" value="PLC-like_Pdiesterase_TIM-brl"/>
</dbReference>
<dbReference type="Gene3D" id="3.20.20.190">
    <property type="entry name" value="Phosphatidylinositol (PI) phosphodiesterase"/>
    <property type="match status" value="1"/>
</dbReference>
<keyword evidence="3" id="KW-1185">Reference proteome</keyword>
<dbReference type="RefSeq" id="WP_251839833.1">
    <property type="nucleotide sequence ID" value="NZ_JACSPO010000005.1"/>
</dbReference>
<protein>
    <submittedName>
        <fullName evidence="2">Glycerophosphodiester phosphodiesterase</fullName>
    </submittedName>
</protein>
<dbReference type="PANTHER" id="PTHR46211:SF1">
    <property type="entry name" value="GLYCEROPHOSPHODIESTER PHOSPHODIESTERASE, CYTOPLASMIC"/>
    <property type="match status" value="1"/>
</dbReference>
<evidence type="ECO:0000313" key="2">
    <source>
        <dbReference type="EMBL" id="MBD8062726.1"/>
    </source>
</evidence>
<gene>
    <name evidence="2" type="ORF">H9624_10345</name>
</gene>
<feature type="domain" description="GP-PDE" evidence="1">
    <location>
        <begin position="1"/>
        <end position="238"/>
    </location>
</feature>
<dbReference type="Proteomes" id="UP000661894">
    <property type="component" value="Unassembled WGS sequence"/>
</dbReference>
<dbReference type="PROSITE" id="PS51704">
    <property type="entry name" value="GP_PDE"/>
    <property type="match status" value="1"/>
</dbReference>
<dbReference type="PANTHER" id="PTHR46211">
    <property type="entry name" value="GLYCEROPHOSPHORYL DIESTER PHOSPHODIESTERASE"/>
    <property type="match status" value="1"/>
</dbReference>
<dbReference type="InterPro" id="IPR030395">
    <property type="entry name" value="GP_PDE_dom"/>
</dbReference>
<accession>A0ABR8Z328</accession>
<proteinExistence type="predicted"/>
<evidence type="ECO:0000259" key="1">
    <source>
        <dbReference type="PROSITE" id="PS51704"/>
    </source>
</evidence>